<dbReference type="Gene3D" id="4.10.60.10">
    <property type="entry name" value="Zinc finger, CCHC-type"/>
    <property type="match status" value="1"/>
</dbReference>
<feature type="compositionally biased region" description="Basic and acidic residues" evidence="1">
    <location>
        <begin position="85"/>
        <end position="102"/>
    </location>
</feature>
<protein>
    <submittedName>
        <fullName evidence="3">Uncharacterized protein LOC106805367</fullName>
    </submittedName>
</protein>
<name>A0ABM1DR46_PRICU</name>
<gene>
    <name evidence="3" type="primary">LOC106805367</name>
</gene>
<reference evidence="3" key="1">
    <citation type="submission" date="2025-08" db="UniProtKB">
        <authorList>
            <consortium name="RefSeq"/>
        </authorList>
    </citation>
    <scope>IDENTIFICATION</scope>
</reference>
<accession>A0ABM1DR46</accession>
<proteinExistence type="predicted"/>
<feature type="region of interest" description="Disordered" evidence="1">
    <location>
        <begin position="57"/>
        <end position="103"/>
    </location>
</feature>
<dbReference type="Proteomes" id="UP000695022">
    <property type="component" value="Unplaced"/>
</dbReference>
<feature type="non-terminal residue" evidence="3">
    <location>
        <position position="185"/>
    </location>
</feature>
<dbReference type="GeneID" id="106805367"/>
<keyword evidence="2" id="KW-1185">Reference proteome</keyword>
<evidence type="ECO:0000313" key="3">
    <source>
        <dbReference type="RefSeq" id="XP_014662417.1"/>
    </source>
</evidence>
<dbReference type="RefSeq" id="XP_014662417.1">
    <property type="nucleotide sequence ID" value="XM_014806931.1"/>
</dbReference>
<evidence type="ECO:0000256" key="1">
    <source>
        <dbReference type="SAM" id="MobiDB-lite"/>
    </source>
</evidence>
<evidence type="ECO:0000313" key="2">
    <source>
        <dbReference type="Proteomes" id="UP000695022"/>
    </source>
</evidence>
<sequence>MQILHGCTSQRLRRRALRDNLTLDKVLSEARSYEMSDSQASAIEKASTVNAIDTRYRQRPVSASFRGRKSGDERNKKGNSKMLMHNRETRSSQHGDKHEKMHTTKGKCRNCGGNFPHRGTCPAKGAQCYKCEKYNHFARTCLSAEKVRRVSNCKQDSGEFETYSTSSEESVFSVTNGNATKTPFV</sequence>
<organism evidence="2 3">
    <name type="scientific">Priapulus caudatus</name>
    <name type="common">Priapulid worm</name>
    <dbReference type="NCBI Taxonomy" id="37621"/>
    <lineage>
        <taxon>Eukaryota</taxon>
        <taxon>Metazoa</taxon>
        <taxon>Ecdysozoa</taxon>
        <taxon>Scalidophora</taxon>
        <taxon>Priapulida</taxon>
        <taxon>Priapulimorpha</taxon>
        <taxon>Priapulimorphida</taxon>
        <taxon>Priapulidae</taxon>
        <taxon>Priapulus</taxon>
    </lineage>
</organism>